<dbReference type="EMBL" id="WEGK01000010">
    <property type="protein sequence ID" value="MQY21710.1"/>
    <property type="molecule type" value="Genomic_DNA"/>
</dbReference>
<gene>
    <name evidence="1" type="ORF">NRB20_48230</name>
</gene>
<keyword evidence="2" id="KW-1185">Reference proteome</keyword>
<organism evidence="1 2">
    <name type="scientific">Nocardia macrotermitis</name>
    <dbReference type="NCBI Taxonomy" id="2585198"/>
    <lineage>
        <taxon>Bacteria</taxon>
        <taxon>Bacillati</taxon>
        <taxon>Actinomycetota</taxon>
        <taxon>Actinomycetes</taxon>
        <taxon>Mycobacteriales</taxon>
        <taxon>Nocardiaceae</taxon>
        <taxon>Nocardia</taxon>
    </lineage>
</organism>
<name>A0A7K0D7F7_9NOCA</name>
<evidence type="ECO:0000313" key="1">
    <source>
        <dbReference type="EMBL" id="MQY21710.1"/>
    </source>
</evidence>
<dbReference type="OrthoDB" id="4562642at2"/>
<dbReference type="RefSeq" id="WP_153412644.1">
    <property type="nucleotide sequence ID" value="NZ_WEGK01000010.1"/>
</dbReference>
<sequence length="72" mass="8346">MTTTVPRAEYDRLHYLGAAGPVSELGEEIAHRWRSEHSDWKGRYWRYTLIAQDSELMTIEPINLAARTKGSR</sequence>
<evidence type="ECO:0000313" key="2">
    <source>
        <dbReference type="Proteomes" id="UP000438448"/>
    </source>
</evidence>
<accession>A0A7K0D7F7</accession>
<comment type="caution">
    <text evidence="1">The sequence shown here is derived from an EMBL/GenBank/DDBJ whole genome shotgun (WGS) entry which is preliminary data.</text>
</comment>
<reference evidence="1 2" key="1">
    <citation type="submission" date="2019-10" db="EMBL/GenBank/DDBJ databases">
        <title>Nocardia macrotermitis sp. nov. and Nocardia aurantia sp. nov., isolated from the gut of fungus growing-termite Macrotermes natalensis.</title>
        <authorList>
            <person name="Benndorf R."/>
            <person name="Schwitalla J."/>
            <person name="Martin K."/>
            <person name="De Beer W."/>
            <person name="Kaster A.-K."/>
            <person name="Vollmers J."/>
            <person name="Poulsen M."/>
            <person name="Beemelmanns C."/>
        </authorList>
    </citation>
    <scope>NUCLEOTIDE SEQUENCE [LARGE SCALE GENOMIC DNA]</scope>
    <source>
        <strain evidence="1 2">RB20</strain>
    </source>
</reference>
<dbReference type="AlphaFoldDB" id="A0A7K0D7F7"/>
<protein>
    <submittedName>
        <fullName evidence="1">Uncharacterized protein</fullName>
    </submittedName>
</protein>
<proteinExistence type="predicted"/>
<dbReference type="Proteomes" id="UP000438448">
    <property type="component" value="Unassembled WGS sequence"/>
</dbReference>